<dbReference type="CDD" id="cd05374">
    <property type="entry name" value="17beta-HSD-like_SDR_c"/>
    <property type="match status" value="1"/>
</dbReference>
<dbReference type="SMART" id="SM00355">
    <property type="entry name" value="ZnF_C2H2"/>
    <property type="match status" value="3"/>
</dbReference>
<feature type="region of interest" description="Disordered" evidence="9">
    <location>
        <begin position="454"/>
        <end position="513"/>
    </location>
</feature>
<name>A0A8H6XT57_9AGAR</name>
<dbReference type="Gene3D" id="3.30.160.60">
    <property type="entry name" value="Classic Zinc Finger"/>
    <property type="match status" value="2"/>
</dbReference>
<protein>
    <submittedName>
        <fullName evidence="12">Uncharacterized protein</fullName>
    </submittedName>
</protein>
<evidence type="ECO:0000256" key="6">
    <source>
        <dbReference type="ARBA" id="ARBA00022857"/>
    </source>
</evidence>
<dbReference type="Gene3D" id="3.40.50.720">
    <property type="entry name" value="NAD(P)-binding Rossmann-like Domain"/>
    <property type="match status" value="1"/>
</dbReference>
<feature type="compositionally biased region" description="Polar residues" evidence="9">
    <location>
        <begin position="802"/>
        <end position="813"/>
    </location>
</feature>
<evidence type="ECO:0000313" key="13">
    <source>
        <dbReference type="Proteomes" id="UP000620124"/>
    </source>
</evidence>
<dbReference type="SUPFAM" id="SSF47473">
    <property type="entry name" value="EF-hand"/>
    <property type="match status" value="1"/>
</dbReference>
<dbReference type="InterPro" id="IPR018247">
    <property type="entry name" value="EF_Hand_1_Ca_BS"/>
</dbReference>
<sequence>MGRANGRASAEPVKLSCAFTMSGRVVLVTGCTAGGIGYALCERFAAEGCRVYATARRLEAMAGLSTHPLIKLHTLDITIDEDVRRVVDLIVAEAGQIDIVVNNAGFMGVGPLIEQPLDNVKATFDANTYGALRVAQAAFPHMAARRSGLVVNIGSIVADIAVPWNGLYSATKAAMRSMSDILSMELKPFNIKVMYIAPGSVRSNIANNQAAKFSLREGSFYTAFLPNIIQRMNASQGANSLPADKFAREVVKRALQKNPPSYMTLGGNSTIFKVFGWLPKAWKSRARREPSGVFSLFQAPQIQQFKEAFQLIDHDKDGWVGESDLREIFASLGITPSPATLDELLSARPGSGSAPTSPTKTSDKDRGVNFTMFLTMMSERLFEFDTEAELLEAFESFDEADAGVVKVEEMRRWLGDVGERMGEREIDKLLKGPFTDRQGNFNYREWVKVLRVNEEEDQPNERRPTNTIPLSEPHPSSALLSSVVLSHPNARANPPSPTNDSAPGAPPASEEAANSQKCQWQDCTLAFPDAETLYNHLCNEHIGRKSTNNLCLTCKWKDCGTTCAKRDHITSHLRVHTPLKPHVCEICKKSFKRPQDLKKHEKIHTEEHHAAHKHSKAITVADPAFASRVRGDSTSAGRPVSGKPPTSKSPSNNSSSSAPRAQSRSSSASDGSFPNFPPTPSPDFSPPPMHHSGHSPTDDMFPGGHNWDGTTTGSKRGHDYGVEDFFTDMKKRRLSPSYDPRMAERLDRLNHISAYSQHGHSSGFNPRSVSLDIRTPEELAAVNDFLITLGRDVADAGPRPPQSGNNGGFSSESYFDPVSLSQLGLAGMPGMPPPPDDHPHPYGGGSHGHGHHHSFSGPPYSSARSTHPSVQPPYNGGNVYPHVDDHQLYHGEYPSRRPSKYAPYPQNYHHHPTHSPPHDGGSPHSNTSGSGGTPPQLHALPQPPPDAASYDYLRPSRGAPHVAQLAPNEYMDKSVQRIILLKSAGPAASAPRSPTTLEPKLPPLQSTARLPARLESSASLPSSTSTPISASSAASTLASLRAALPGPGAALAKSGTGSLYPLLTSGDAQYKLPPMKMRYRSPSPSSRASTPSASSEATTSPALSERTILPSLKEIAPSLPPPEGRADIDLGRMQLLERAKAVTAEVRAAAAATTPTRETAAERVSAPIAISAEERRRHAELIRNLLVSINTEFRKTYGTPPPPSTASAPLPPKDEGPRDVEMTAA</sequence>
<dbReference type="EMBL" id="JACAZI010000012">
    <property type="protein sequence ID" value="KAF7347640.1"/>
    <property type="molecule type" value="Genomic_DNA"/>
</dbReference>
<dbReference type="PROSITE" id="PS50222">
    <property type="entry name" value="EF_HAND_2"/>
    <property type="match status" value="2"/>
</dbReference>
<feature type="compositionally biased region" description="Basic and acidic residues" evidence="9">
    <location>
        <begin position="454"/>
        <end position="464"/>
    </location>
</feature>
<dbReference type="SMART" id="SM00054">
    <property type="entry name" value="EFh"/>
    <property type="match status" value="2"/>
</dbReference>
<dbReference type="Pfam" id="PF00096">
    <property type="entry name" value="zf-C2H2"/>
    <property type="match status" value="1"/>
</dbReference>
<feature type="domain" description="C2H2-type" evidence="10">
    <location>
        <begin position="552"/>
        <end position="581"/>
    </location>
</feature>
<feature type="domain" description="C2H2-type" evidence="10">
    <location>
        <begin position="516"/>
        <end position="546"/>
    </location>
</feature>
<dbReference type="PRINTS" id="PR00080">
    <property type="entry name" value="SDRFAMILY"/>
</dbReference>
<accession>A0A8H6XT57</accession>
<feature type="compositionally biased region" description="Basic and acidic residues" evidence="9">
    <location>
        <begin position="1212"/>
        <end position="1225"/>
    </location>
</feature>
<dbReference type="InterPro" id="IPR002347">
    <property type="entry name" value="SDR_fam"/>
</dbReference>
<comment type="caution">
    <text evidence="12">The sequence shown here is derived from an EMBL/GenBank/DDBJ whole genome shotgun (WGS) entry which is preliminary data.</text>
</comment>
<dbReference type="PROSITE" id="PS00028">
    <property type="entry name" value="ZINC_FINGER_C2H2_1"/>
    <property type="match status" value="3"/>
</dbReference>
<dbReference type="FunFam" id="3.40.50.720:FF:000261">
    <property type="entry name" value="NADPH-dependent 1-acyldihydroxyacetone phosphate reductase"/>
    <property type="match status" value="1"/>
</dbReference>
<evidence type="ECO:0000256" key="2">
    <source>
        <dbReference type="ARBA" id="ARBA00022723"/>
    </source>
</evidence>
<feature type="compositionally biased region" description="Low complexity" evidence="9">
    <location>
        <begin position="473"/>
        <end position="488"/>
    </location>
</feature>
<feature type="compositionally biased region" description="Basic and acidic residues" evidence="9">
    <location>
        <begin position="595"/>
        <end position="609"/>
    </location>
</feature>
<feature type="compositionally biased region" description="Pro residues" evidence="9">
    <location>
        <begin position="675"/>
        <end position="689"/>
    </location>
</feature>
<feature type="region of interest" description="Disordered" evidence="9">
    <location>
        <begin position="343"/>
        <end position="365"/>
    </location>
</feature>
<evidence type="ECO:0000259" key="11">
    <source>
        <dbReference type="PROSITE" id="PS50222"/>
    </source>
</evidence>
<proteinExistence type="inferred from homology"/>
<feature type="compositionally biased region" description="Low complexity" evidence="9">
    <location>
        <begin position="1081"/>
        <end position="1104"/>
    </location>
</feature>
<dbReference type="FunFam" id="3.30.160.60:FF:002343">
    <property type="entry name" value="Zinc finger protein 33A"/>
    <property type="match status" value="1"/>
</dbReference>
<dbReference type="SUPFAM" id="SSF51735">
    <property type="entry name" value="NAD(P)-binding Rossmann-fold domains"/>
    <property type="match status" value="1"/>
</dbReference>
<feature type="region of interest" description="Disordered" evidence="9">
    <location>
        <begin position="595"/>
        <end position="721"/>
    </location>
</feature>
<keyword evidence="3 8" id="KW-0863">Zinc-finger</keyword>
<dbReference type="PANTHER" id="PTHR44169:SF6">
    <property type="entry name" value="NADPH-DEPENDENT 1-ACYLDIHYDROXYACETONE PHOSPHATE REDUCTASE"/>
    <property type="match status" value="1"/>
</dbReference>
<feature type="region of interest" description="Disordered" evidence="9">
    <location>
        <begin position="1071"/>
        <end position="1107"/>
    </location>
</feature>
<dbReference type="PANTHER" id="PTHR44169">
    <property type="entry name" value="NADPH-DEPENDENT 1-ACYLDIHYDROXYACETONE PHOSPHATE REDUCTASE"/>
    <property type="match status" value="1"/>
</dbReference>
<evidence type="ECO:0000256" key="1">
    <source>
        <dbReference type="ARBA" id="ARBA00006484"/>
    </source>
</evidence>
<dbReference type="PRINTS" id="PR00081">
    <property type="entry name" value="GDHRDH"/>
</dbReference>
<gene>
    <name evidence="12" type="ORF">MVEN_01521000</name>
</gene>
<feature type="domain" description="C2H2-type" evidence="10">
    <location>
        <begin position="582"/>
        <end position="609"/>
    </location>
</feature>
<keyword evidence="5" id="KW-0106">Calcium</keyword>
<feature type="region of interest" description="Disordered" evidence="9">
    <location>
        <begin position="793"/>
        <end position="954"/>
    </location>
</feature>
<evidence type="ECO:0000313" key="12">
    <source>
        <dbReference type="EMBL" id="KAF7347640.1"/>
    </source>
</evidence>
<feature type="domain" description="EF-hand" evidence="11">
    <location>
        <begin position="300"/>
        <end position="335"/>
    </location>
</feature>
<dbReference type="InterPro" id="IPR036236">
    <property type="entry name" value="Znf_C2H2_sf"/>
</dbReference>
<dbReference type="PROSITE" id="PS00061">
    <property type="entry name" value="ADH_SHORT"/>
    <property type="match status" value="1"/>
</dbReference>
<reference evidence="12" key="1">
    <citation type="submission" date="2020-05" db="EMBL/GenBank/DDBJ databases">
        <title>Mycena genomes resolve the evolution of fungal bioluminescence.</title>
        <authorList>
            <person name="Tsai I.J."/>
        </authorList>
    </citation>
    <scope>NUCLEOTIDE SEQUENCE</scope>
    <source>
        <strain evidence="12">CCC161011</strain>
    </source>
</reference>
<evidence type="ECO:0000256" key="9">
    <source>
        <dbReference type="SAM" id="MobiDB-lite"/>
    </source>
</evidence>
<evidence type="ECO:0000256" key="5">
    <source>
        <dbReference type="ARBA" id="ARBA00022837"/>
    </source>
</evidence>
<dbReference type="InterPro" id="IPR002048">
    <property type="entry name" value="EF_hand_dom"/>
</dbReference>
<dbReference type="InterPro" id="IPR036291">
    <property type="entry name" value="NAD(P)-bd_dom_sf"/>
</dbReference>
<feature type="region of interest" description="Disordered" evidence="9">
    <location>
        <begin position="1194"/>
        <end position="1225"/>
    </location>
</feature>
<dbReference type="SUPFAM" id="SSF57667">
    <property type="entry name" value="beta-beta-alpha zinc fingers"/>
    <property type="match status" value="1"/>
</dbReference>
<comment type="similarity">
    <text evidence="1">Belongs to the short-chain dehydrogenases/reductases (SDR) family.</text>
</comment>
<evidence type="ECO:0000256" key="4">
    <source>
        <dbReference type="ARBA" id="ARBA00022833"/>
    </source>
</evidence>
<dbReference type="Pfam" id="PF00106">
    <property type="entry name" value="adh_short"/>
    <property type="match status" value="1"/>
</dbReference>
<dbReference type="FunFam" id="1.10.238.10:FF:000001">
    <property type="entry name" value="Calmodulin 1"/>
    <property type="match status" value="1"/>
</dbReference>
<dbReference type="PROSITE" id="PS50157">
    <property type="entry name" value="ZINC_FINGER_C2H2_2"/>
    <property type="match status" value="3"/>
</dbReference>
<keyword evidence="4" id="KW-0862">Zinc</keyword>
<feature type="domain" description="EF-hand" evidence="11">
    <location>
        <begin position="385"/>
        <end position="420"/>
    </location>
</feature>
<evidence type="ECO:0000256" key="8">
    <source>
        <dbReference type="PROSITE-ProRule" id="PRU00042"/>
    </source>
</evidence>
<feature type="compositionally biased region" description="Basic and acidic residues" evidence="9">
    <location>
        <begin position="882"/>
        <end position="895"/>
    </location>
</feature>
<dbReference type="Proteomes" id="UP000620124">
    <property type="component" value="Unassembled WGS sequence"/>
</dbReference>
<feature type="compositionally biased region" description="Low complexity" evidence="9">
    <location>
        <begin position="641"/>
        <end position="674"/>
    </location>
</feature>
<keyword evidence="6" id="KW-0521">NADP</keyword>
<keyword evidence="7" id="KW-0560">Oxidoreductase</keyword>
<dbReference type="PROSITE" id="PS00018">
    <property type="entry name" value="EF_HAND_1"/>
    <property type="match status" value="1"/>
</dbReference>
<dbReference type="AlphaFoldDB" id="A0A8H6XT57"/>
<dbReference type="GO" id="GO:0008270">
    <property type="term" value="F:zinc ion binding"/>
    <property type="evidence" value="ECO:0007669"/>
    <property type="project" value="UniProtKB-KW"/>
</dbReference>
<evidence type="ECO:0000259" key="10">
    <source>
        <dbReference type="PROSITE" id="PS50157"/>
    </source>
</evidence>
<organism evidence="12 13">
    <name type="scientific">Mycena venus</name>
    <dbReference type="NCBI Taxonomy" id="2733690"/>
    <lineage>
        <taxon>Eukaryota</taxon>
        <taxon>Fungi</taxon>
        <taxon>Dikarya</taxon>
        <taxon>Basidiomycota</taxon>
        <taxon>Agaricomycotina</taxon>
        <taxon>Agaricomycetes</taxon>
        <taxon>Agaricomycetidae</taxon>
        <taxon>Agaricales</taxon>
        <taxon>Marasmiineae</taxon>
        <taxon>Mycenaceae</taxon>
        <taxon>Mycena</taxon>
    </lineage>
</organism>
<dbReference type="GO" id="GO:0016491">
    <property type="term" value="F:oxidoreductase activity"/>
    <property type="evidence" value="ECO:0007669"/>
    <property type="project" value="UniProtKB-KW"/>
</dbReference>
<dbReference type="InterPro" id="IPR020904">
    <property type="entry name" value="Sc_DH/Rdtase_CS"/>
</dbReference>
<keyword evidence="2" id="KW-0479">Metal-binding</keyword>
<dbReference type="OrthoDB" id="6155966at2759"/>
<evidence type="ECO:0000256" key="7">
    <source>
        <dbReference type="ARBA" id="ARBA00023002"/>
    </source>
</evidence>
<evidence type="ECO:0000256" key="3">
    <source>
        <dbReference type="ARBA" id="ARBA00022771"/>
    </source>
</evidence>
<dbReference type="GO" id="GO:0005509">
    <property type="term" value="F:calcium ion binding"/>
    <property type="evidence" value="ECO:0007669"/>
    <property type="project" value="InterPro"/>
</dbReference>
<dbReference type="InterPro" id="IPR013087">
    <property type="entry name" value="Znf_C2H2_type"/>
</dbReference>
<keyword evidence="13" id="KW-1185">Reference proteome</keyword>
<dbReference type="GO" id="GO:0005783">
    <property type="term" value="C:endoplasmic reticulum"/>
    <property type="evidence" value="ECO:0007669"/>
    <property type="project" value="TreeGrafter"/>
</dbReference>
<dbReference type="Gene3D" id="1.10.238.10">
    <property type="entry name" value="EF-hand"/>
    <property type="match status" value="2"/>
</dbReference>
<dbReference type="InterPro" id="IPR011992">
    <property type="entry name" value="EF-hand-dom_pair"/>
</dbReference>
<feature type="compositionally biased region" description="Low complexity" evidence="9">
    <location>
        <begin position="501"/>
        <end position="513"/>
    </location>
</feature>